<dbReference type="GO" id="GO:0016491">
    <property type="term" value="F:oxidoreductase activity"/>
    <property type="evidence" value="ECO:0007669"/>
    <property type="project" value="UniProtKB-KW"/>
</dbReference>
<dbReference type="InterPro" id="IPR018170">
    <property type="entry name" value="Aldo/ket_reductase_CS"/>
</dbReference>
<dbReference type="Pfam" id="PF00248">
    <property type="entry name" value="Aldo_ket_red"/>
    <property type="match status" value="1"/>
</dbReference>
<dbReference type="EMBL" id="CP048711">
    <property type="protein sequence ID" value="QIB65909.1"/>
    <property type="molecule type" value="Genomic_DNA"/>
</dbReference>
<keyword evidence="1" id="KW-0560">Oxidoreductase</keyword>
<dbReference type="InterPro" id="IPR050523">
    <property type="entry name" value="AKR_Detox_Biosynth"/>
</dbReference>
<feature type="domain" description="NADP-dependent oxidoreductase" evidence="2">
    <location>
        <begin position="15"/>
        <end position="315"/>
    </location>
</feature>
<dbReference type="RefSeq" id="WP_163495347.1">
    <property type="nucleotide sequence ID" value="NZ_CP048711.1"/>
</dbReference>
<dbReference type="CDD" id="cd19084">
    <property type="entry name" value="AKR_AKR11B1-like"/>
    <property type="match status" value="1"/>
</dbReference>
<organism evidence="3 4">
    <name type="scientific">Kineobactrum salinum</name>
    <dbReference type="NCBI Taxonomy" id="2708301"/>
    <lineage>
        <taxon>Bacteria</taxon>
        <taxon>Pseudomonadati</taxon>
        <taxon>Pseudomonadota</taxon>
        <taxon>Gammaproteobacteria</taxon>
        <taxon>Cellvibrionales</taxon>
        <taxon>Halieaceae</taxon>
        <taxon>Kineobactrum</taxon>
    </lineage>
</organism>
<dbReference type="GO" id="GO:0005829">
    <property type="term" value="C:cytosol"/>
    <property type="evidence" value="ECO:0007669"/>
    <property type="project" value="TreeGrafter"/>
</dbReference>
<dbReference type="PANTHER" id="PTHR43364">
    <property type="entry name" value="NADH-SPECIFIC METHYLGLYOXAL REDUCTASE-RELATED"/>
    <property type="match status" value="1"/>
</dbReference>
<dbReference type="InterPro" id="IPR020471">
    <property type="entry name" value="AKR"/>
</dbReference>
<dbReference type="KEGG" id="kim:G3T16_11245"/>
<dbReference type="PANTHER" id="PTHR43364:SF4">
    <property type="entry name" value="NAD(P)-LINKED OXIDOREDUCTASE SUPERFAMILY PROTEIN"/>
    <property type="match status" value="1"/>
</dbReference>
<evidence type="ECO:0000256" key="1">
    <source>
        <dbReference type="ARBA" id="ARBA00023002"/>
    </source>
</evidence>
<dbReference type="InterPro" id="IPR036812">
    <property type="entry name" value="NAD(P)_OxRdtase_dom_sf"/>
</dbReference>
<accession>A0A6C0U391</accession>
<proteinExistence type="predicted"/>
<evidence type="ECO:0000313" key="3">
    <source>
        <dbReference type="EMBL" id="QIB65909.1"/>
    </source>
</evidence>
<protein>
    <submittedName>
        <fullName evidence="3">Aldo/keto reductase</fullName>
    </submittedName>
</protein>
<reference evidence="3 4" key="1">
    <citation type="submission" date="2020-02" db="EMBL/GenBank/DDBJ databases">
        <title>Genome sequencing for Kineobactrum sp. M2.</title>
        <authorList>
            <person name="Park S.-J."/>
        </authorList>
    </citation>
    <scope>NUCLEOTIDE SEQUENCE [LARGE SCALE GENOMIC DNA]</scope>
    <source>
        <strain evidence="3 4">M2</strain>
    </source>
</reference>
<evidence type="ECO:0000313" key="4">
    <source>
        <dbReference type="Proteomes" id="UP000477680"/>
    </source>
</evidence>
<keyword evidence="4" id="KW-1185">Reference proteome</keyword>
<dbReference type="Gene3D" id="3.20.20.100">
    <property type="entry name" value="NADP-dependent oxidoreductase domain"/>
    <property type="match status" value="1"/>
</dbReference>
<sequence length="340" mass="37103">MKYTTLGSTGARVSRICLGTWQLGGEWGEAVREGGIRSVSRALDLGINFFDTAAVYGNGKSEAGLAEGLGDALRTRREEIVISTKGGVEIRRGASQQGAFRNCDESFLRSGLERSLRILGTEYVDVFTIHWPDMTIPFEETAGVLKSFVAEGLVRHIGISNFDVEQTNEIATHCEVAINQLPFSLLDRRIAVDIIPFCEERGMEVLAWGPLAHGVLGGELPTDSSKFAKDDWRAQNPAFQGDKLRTLADVVAQLAERAEKLGCTLPQLAVAWMLNSPYKVTPIVGALEPAHVDAAVGALEIELSEAEIRRLEEIVEPVHPFSLGTLDGEGIMQQRSQKRS</sequence>
<dbReference type="AlphaFoldDB" id="A0A6C0U391"/>
<dbReference type="SUPFAM" id="SSF51430">
    <property type="entry name" value="NAD(P)-linked oxidoreductase"/>
    <property type="match status" value="1"/>
</dbReference>
<dbReference type="PRINTS" id="PR00069">
    <property type="entry name" value="ALDKETRDTASE"/>
</dbReference>
<dbReference type="Proteomes" id="UP000477680">
    <property type="component" value="Chromosome"/>
</dbReference>
<evidence type="ECO:0000259" key="2">
    <source>
        <dbReference type="Pfam" id="PF00248"/>
    </source>
</evidence>
<dbReference type="PROSITE" id="PS00062">
    <property type="entry name" value="ALDOKETO_REDUCTASE_2"/>
    <property type="match status" value="1"/>
</dbReference>
<name>A0A6C0U391_9GAMM</name>
<dbReference type="InterPro" id="IPR023210">
    <property type="entry name" value="NADP_OxRdtase_dom"/>
</dbReference>
<gene>
    <name evidence="3" type="ORF">G3T16_11245</name>
</gene>